<evidence type="ECO:0000256" key="1">
    <source>
        <dbReference type="ARBA" id="ARBA00004651"/>
    </source>
</evidence>
<keyword evidence="2" id="KW-1003">Cell membrane</keyword>
<dbReference type="GO" id="GO:0005886">
    <property type="term" value="C:plasma membrane"/>
    <property type="evidence" value="ECO:0007669"/>
    <property type="project" value="UniProtKB-SubCell"/>
</dbReference>
<dbReference type="STRING" id="656914.SAMN00017405_0252"/>
<comment type="subcellular location">
    <subcellularLocation>
        <location evidence="1">Cell membrane</location>
        <topology evidence="1">Multi-pass membrane protein</topology>
    </subcellularLocation>
</comment>
<dbReference type="AlphaFoldDB" id="A0A1W1VMR8"/>
<dbReference type="EMBL" id="FWWT01000022">
    <property type="protein sequence ID" value="SMB94669.1"/>
    <property type="molecule type" value="Genomic_DNA"/>
</dbReference>
<evidence type="ECO:0000256" key="5">
    <source>
        <dbReference type="ARBA" id="ARBA00023136"/>
    </source>
</evidence>
<keyword evidence="5 6" id="KW-0472">Membrane</keyword>
<dbReference type="InterPro" id="IPR001851">
    <property type="entry name" value="ABC_transp_permease"/>
</dbReference>
<feature type="transmembrane region" description="Helical" evidence="6">
    <location>
        <begin position="296"/>
        <end position="323"/>
    </location>
</feature>
<feature type="transmembrane region" description="Helical" evidence="6">
    <location>
        <begin position="36"/>
        <end position="54"/>
    </location>
</feature>
<dbReference type="OrthoDB" id="9789927at2"/>
<keyword evidence="3 6" id="KW-0812">Transmembrane</keyword>
<dbReference type="Proteomes" id="UP000192731">
    <property type="component" value="Unassembled WGS sequence"/>
</dbReference>
<dbReference type="RefSeq" id="WP_084054065.1">
    <property type="nucleotide sequence ID" value="NZ_FWWT01000022.1"/>
</dbReference>
<sequence length="353" mass="38977">MIKNKKIKYMLTFGTLLLAALMIFLADNYLDDYSIRILNLSAIYVILGISLNLINGFTGLFSLGHAGFMAIGAYTVALLTMSPSTKEMNFYMYSIWEPLANIQLPLFISLIIAGVLAAFVALLIGLPTLRLRGDYLAIATLGFGEIIRVIFTNTTTITNGALGLKGIPMQTNLWWNWGLAILVIFIMKNIINSSFGKAFKAIRDDEIAAEAMGINIFKYKVLSFMIGAFFAGVGGALLAILITTINPIMFRFLLTFQVLMIVVIGGLGSITGSVISGVLITVMMEALRVVEQPLNLGFMVIPGIPGMRMVIFSIMLLAVILFYRKGIMGTKEFNWDWVIRKLHLAKEEDRNAK</sequence>
<dbReference type="CDD" id="cd06581">
    <property type="entry name" value="TM_PBP1_LivM_like"/>
    <property type="match status" value="1"/>
</dbReference>
<accession>A0A1W1VMR8</accession>
<feature type="transmembrane region" description="Helical" evidence="6">
    <location>
        <begin position="221"/>
        <end position="242"/>
    </location>
</feature>
<keyword evidence="8" id="KW-1185">Reference proteome</keyword>
<evidence type="ECO:0000256" key="2">
    <source>
        <dbReference type="ARBA" id="ARBA00022475"/>
    </source>
</evidence>
<feature type="transmembrane region" description="Helical" evidence="6">
    <location>
        <begin position="61"/>
        <end position="82"/>
    </location>
</feature>
<evidence type="ECO:0000313" key="8">
    <source>
        <dbReference type="Proteomes" id="UP000192731"/>
    </source>
</evidence>
<feature type="transmembrane region" description="Helical" evidence="6">
    <location>
        <begin position="102"/>
        <end position="123"/>
    </location>
</feature>
<feature type="transmembrane region" description="Helical" evidence="6">
    <location>
        <begin position="174"/>
        <end position="191"/>
    </location>
</feature>
<dbReference type="GO" id="GO:0015658">
    <property type="term" value="F:branched-chain amino acid transmembrane transporter activity"/>
    <property type="evidence" value="ECO:0007669"/>
    <property type="project" value="InterPro"/>
</dbReference>
<dbReference type="InterPro" id="IPR043428">
    <property type="entry name" value="LivM-like"/>
</dbReference>
<evidence type="ECO:0000256" key="6">
    <source>
        <dbReference type="SAM" id="Phobius"/>
    </source>
</evidence>
<keyword evidence="4 6" id="KW-1133">Transmembrane helix</keyword>
<organism evidence="7 8">
    <name type="scientific">Desulfonispora thiosulfatigenes DSM 11270</name>
    <dbReference type="NCBI Taxonomy" id="656914"/>
    <lineage>
        <taxon>Bacteria</taxon>
        <taxon>Bacillati</taxon>
        <taxon>Bacillota</taxon>
        <taxon>Clostridia</taxon>
        <taxon>Eubacteriales</taxon>
        <taxon>Peptococcaceae</taxon>
        <taxon>Desulfonispora</taxon>
    </lineage>
</organism>
<reference evidence="7 8" key="1">
    <citation type="submission" date="2017-04" db="EMBL/GenBank/DDBJ databases">
        <authorList>
            <person name="Afonso C.L."/>
            <person name="Miller P.J."/>
            <person name="Scott M.A."/>
            <person name="Spackman E."/>
            <person name="Goraichik I."/>
            <person name="Dimitrov K.M."/>
            <person name="Suarez D.L."/>
            <person name="Swayne D.E."/>
        </authorList>
    </citation>
    <scope>NUCLEOTIDE SEQUENCE [LARGE SCALE GENOMIC DNA]</scope>
    <source>
        <strain evidence="7 8">DSM 11270</strain>
    </source>
</reference>
<dbReference type="PANTHER" id="PTHR30482">
    <property type="entry name" value="HIGH-AFFINITY BRANCHED-CHAIN AMINO ACID TRANSPORT SYSTEM PERMEASE"/>
    <property type="match status" value="1"/>
</dbReference>
<name>A0A1W1VMR8_DESTI</name>
<evidence type="ECO:0000313" key="7">
    <source>
        <dbReference type="EMBL" id="SMB94669.1"/>
    </source>
</evidence>
<proteinExistence type="predicted"/>
<dbReference type="Pfam" id="PF02653">
    <property type="entry name" value="BPD_transp_2"/>
    <property type="match status" value="1"/>
</dbReference>
<evidence type="ECO:0000256" key="3">
    <source>
        <dbReference type="ARBA" id="ARBA00022692"/>
    </source>
</evidence>
<protein>
    <submittedName>
        <fullName evidence="7">Amino acid/amide ABC transporter membrane protein 2, HAAT family</fullName>
    </submittedName>
</protein>
<feature type="transmembrane region" description="Helical" evidence="6">
    <location>
        <begin position="135"/>
        <end position="154"/>
    </location>
</feature>
<evidence type="ECO:0000256" key="4">
    <source>
        <dbReference type="ARBA" id="ARBA00022989"/>
    </source>
</evidence>
<dbReference type="PANTHER" id="PTHR30482:SF10">
    <property type="entry name" value="HIGH-AFFINITY BRANCHED-CHAIN AMINO ACID TRANSPORT PROTEIN BRAE"/>
    <property type="match status" value="1"/>
</dbReference>
<gene>
    <name evidence="7" type="ORF">SAMN00017405_0252</name>
</gene>